<keyword evidence="3" id="KW-0816">Tricarboxylic acid cycle</keyword>
<keyword evidence="2" id="KW-0329">Glyoxylate bypass</keyword>
<dbReference type="GO" id="GO:0006097">
    <property type="term" value="P:glyoxylate cycle"/>
    <property type="evidence" value="ECO:0007669"/>
    <property type="project" value="UniProtKB-KW"/>
</dbReference>
<dbReference type="AlphaFoldDB" id="A0A5B8MGC8"/>
<dbReference type="GO" id="GO:0046872">
    <property type="term" value="F:metal ion binding"/>
    <property type="evidence" value="ECO:0007669"/>
    <property type="project" value="UniProtKB-KW"/>
</dbReference>
<dbReference type="Pfam" id="PF03971">
    <property type="entry name" value="IDH"/>
    <property type="match status" value="1"/>
</dbReference>
<dbReference type="SUPFAM" id="SSF53659">
    <property type="entry name" value="Isocitrate/Isopropylmalate dehydrogenase-like"/>
    <property type="match status" value="1"/>
</dbReference>
<dbReference type="Proteomes" id="UP000316726">
    <property type="component" value="Chromosome 2"/>
</dbReference>
<evidence type="ECO:0000256" key="4">
    <source>
        <dbReference type="ARBA" id="ARBA00022723"/>
    </source>
</evidence>
<dbReference type="PANTHER" id="PTHR36999:SF1">
    <property type="entry name" value="ISOCITRATE DEHYDROGENASE (NADP(+))"/>
    <property type="match status" value="1"/>
</dbReference>
<dbReference type="PIRSF" id="PIRSF009407">
    <property type="entry name" value="IDH_monmr"/>
    <property type="match status" value="1"/>
</dbReference>
<keyword evidence="5" id="KW-0460">Magnesium</keyword>
<gene>
    <name evidence="8" type="ORF">A3770_02p19090</name>
</gene>
<evidence type="ECO:0000256" key="6">
    <source>
        <dbReference type="ARBA" id="ARBA00022857"/>
    </source>
</evidence>
<dbReference type="GO" id="GO:0006099">
    <property type="term" value="P:tricarboxylic acid cycle"/>
    <property type="evidence" value="ECO:0007669"/>
    <property type="project" value="UniProtKB-KW"/>
</dbReference>
<evidence type="ECO:0000256" key="1">
    <source>
        <dbReference type="ARBA" id="ARBA00001946"/>
    </source>
</evidence>
<evidence type="ECO:0000256" key="2">
    <source>
        <dbReference type="ARBA" id="ARBA00022435"/>
    </source>
</evidence>
<dbReference type="EMBL" id="CP031035">
    <property type="protein sequence ID" value="QDZ19391.1"/>
    <property type="molecule type" value="Genomic_DNA"/>
</dbReference>
<dbReference type="GO" id="GO:0004450">
    <property type="term" value="F:isocitrate dehydrogenase (NADP+) activity"/>
    <property type="evidence" value="ECO:0007669"/>
    <property type="project" value="InterPro"/>
</dbReference>
<dbReference type="Gene3D" id="3.40.718.10">
    <property type="entry name" value="Isopropylmalate Dehydrogenase"/>
    <property type="match status" value="1"/>
</dbReference>
<dbReference type="OrthoDB" id="408849at2759"/>
<keyword evidence="7" id="KW-0560">Oxidoreductase</keyword>
<protein>
    <submittedName>
        <fullName evidence="8">Isocitrate dehydrogenase</fullName>
    </submittedName>
</protein>
<dbReference type="STRING" id="1764295.A0A5B8MGC8"/>
<evidence type="ECO:0000256" key="7">
    <source>
        <dbReference type="ARBA" id="ARBA00023002"/>
    </source>
</evidence>
<name>A0A5B8MGC8_9CHLO</name>
<dbReference type="InterPro" id="IPR004436">
    <property type="entry name" value="Isocitrate_DH_NADP_mono"/>
</dbReference>
<sequence length="786" mass="85175">MIRAAVMEALRRVSHGSNNGRQLRTAPFVLRSSTTTFSSASAGAAAAAEKQPTIIYTLTDEAPLLATYSFLPILQTFASRAGVGVETRDISLSGRILAQFGQSHDALAELGDLCLKPEANVIKLPNISASVPQLKAAIAELQQKGYDLPDYPEEPANAEEEKIKSLYDKVKGSAVNPVLREGNSDRRAPNAVKAYAKKHPHAMGEWTKDSKSHVSSMSKGDFYASERSMTVAKATEVDIVFVAEDGSRTVLKKGIALEDGEVIDTATMDMAELREFIKGEVEDSKKNGTLFSLHMKATMMKVSDPIIFGAVVETFFAPVFEKYADLFERTGVDVKNGLGDLLDKAETHFTEEEKREVLAAVEQALKDGPALAMVNSDKGITNLHVPSDVIIDASMPVVVRDSGKMWNAAGELQDTKAVIPDRCYSGVYDAVIRFCQENGALDPTKMGSVPNVGLMAKKAEEYGSHDKTFQMEQNGKVEIVDAAGNVLGDLTQNVNGGDIFRMCQVKDAPIKDWVKLAANRARATGDPAIFWLDANRPHHRELIKKVDAYLPEFDTGNLDLSIASPVDATKTSLERIAKGQNTISCTGNVLRDYLTDLFPILEVGTSAKMLSIVPLMNGGGLFETGAGGSAPKHVQQLVEQNYLRWDSLGEFMALVPAFEHIAESTSNGRASLLATTLDSAVGKFLDENKSPTRRLGGIDNRGSHYYLALFWAEELAANTVDADLANAFTDMATALRQNEDKIVEELLSVQGPSADIGGYYKPDDDKAEKVMRPSGTLNAIIENAKA</sequence>
<comment type="cofactor">
    <cofactor evidence="1">
        <name>Mg(2+)</name>
        <dbReference type="ChEBI" id="CHEBI:18420"/>
    </cofactor>
</comment>
<dbReference type="PANTHER" id="PTHR36999">
    <property type="entry name" value="ISOCITRATE DEHYDROGENASE [NADP]"/>
    <property type="match status" value="1"/>
</dbReference>
<organism evidence="8 9">
    <name type="scientific">Chloropicon primus</name>
    <dbReference type="NCBI Taxonomy" id="1764295"/>
    <lineage>
        <taxon>Eukaryota</taxon>
        <taxon>Viridiplantae</taxon>
        <taxon>Chlorophyta</taxon>
        <taxon>Chloropicophyceae</taxon>
        <taxon>Chloropicales</taxon>
        <taxon>Chloropicaceae</taxon>
        <taxon>Chloropicon</taxon>
    </lineage>
</organism>
<keyword evidence="6" id="KW-0521">NADP</keyword>
<keyword evidence="9" id="KW-1185">Reference proteome</keyword>
<proteinExistence type="predicted"/>
<evidence type="ECO:0000256" key="3">
    <source>
        <dbReference type="ARBA" id="ARBA00022532"/>
    </source>
</evidence>
<keyword evidence="4" id="KW-0479">Metal-binding</keyword>
<evidence type="ECO:0000256" key="5">
    <source>
        <dbReference type="ARBA" id="ARBA00022842"/>
    </source>
</evidence>
<evidence type="ECO:0000313" key="9">
    <source>
        <dbReference type="Proteomes" id="UP000316726"/>
    </source>
</evidence>
<reference evidence="8 9" key="1">
    <citation type="submission" date="2018-07" db="EMBL/GenBank/DDBJ databases">
        <title>The complete nuclear genome of the prasinophyte Chloropicon primus (CCMP1205).</title>
        <authorList>
            <person name="Pombert J.-F."/>
            <person name="Otis C."/>
            <person name="Turmel M."/>
            <person name="Lemieux C."/>
        </authorList>
    </citation>
    <scope>NUCLEOTIDE SEQUENCE [LARGE SCALE GENOMIC DNA]</scope>
    <source>
        <strain evidence="8 9">CCMP1205</strain>
    </source>
</reference>
<evidence type="ECO:0000313" key="8">
    <source>
        <dbReference type="EMBL" id="QDZ19391.1"/>
    </source>
</evidence>
<accession>A0A5B8MGC8</accession>
<dbReference type="NCBIfam" id="TIGR00178">
    <property type="entry name" value="monomer_idh"/>
    <property type="match status" value="1"/>
</dbReference>